<dbReference type="PANTHER" id="PTHR24072">
    <property type="entry name" value="RHO FAMILY GTPASE"/>
    <property type="match status" value="1"/>
</dbReference>
<dbReference type="InterPro" id="IPR003578">
    <property type="entry name" value="Small_GTPase_Rho"/>
</dbReference>
<dbReference type="Gene3D" id="3.40.50.300">
    <property type="entry name" value="P-loop containing nucleotide triphosphate hydrolases"/>
    <property type="match status" value="1"/>
</dbReference>
<dbReference type="CDD" id="cd00157">
    <property type="entry name" value="Rho"/>
    <property type="match status" value="1"/>
</dbReference>
<dbReference type="AlphaFoldDB" id="B2WMH2"/>
<dbReference type="InterPro" id="IPR005225">
    <property type="entry name" value="Small_GTP-bd"/>
</dbReference>
<evidence type="ECO:0000256" key="1">
    <source>
        <dbReference type="ARBA" id="ARBA00022481"/>
    </source>
</evidence>
<dbReference type="PRINTS" id="PR00449">
    <property type="entry name" value="RASTRNSFRMNG"/>
</dbReference>
<dbReference type="Pfam" id="PF00071">
    <property type="entry name" value="Ras"/>
    <property type="match status" value="1"/>
</dbReference>
<organism evidence="4 5">
    <name type="scientific">Pyrenophora tritici-repentis (strain Pt-1C-BFP)</name>
    <name type="common">Wheat tan spot fungus</name>
    <name type="synonym">Drechslera tritici-repentis</name>
    <dbReference type="NCBI Taxonomy" id="426418"/>
    <lineage>
        <taxon>Eukaryota</taxon>
        <taxon>Fungi</taxon>
        <taxon>Dikarya</taxon>
        <taxon>Ascomycota</taxon>
        <taxon>Pezizomycotina</taxon>
        <taxon>Dothideomycetes</taxon>
        <taxon>Pleosporomycetidae</taxon>
        <taxon>Pleosporales</taxon>
        <taxon>Pleosporineae</taxon>
        <taxon>Pleosporaceae</taxon>
        <taxon>Pyrenophora</taxon>
    </lineage>
</organism>
<dbReference type="InterPro" id="IPR027417">
    <property type="entry name" value="P-loop_NTPase"/>
</dbReference>
<dbReference type="PROSITE" id="PS51421">
    <property type="entry name" value="RAS"/>
    <property type="match status" value="1"/>
</dbReference>
<keyword evidence="2" id="KW-0547">Nucleotide-binding</keyword>
<dbReference type="OMA" id="ICFDISD"/>
<dbReference type="PROSITE" id="PS51419">
    <property type="entry name" value="RAB"/>
    <property type="match status" value="1"/>
</dbReference>
<evidence type="ECO:0000256" key="3">
    <source>
        <dbReference type="ARBA" id="ARBA00023134"/>
    </source>
</evidence>
<dbReference type="NCBIfam" id="TIGR00231">
    <property type="entry name" value="small_GTP"/>
    <property type="match status" value="1"/>
</dbReference>
<dbReference type="GO" id="GO:0005525">
    <property type="term" value="F:GTP binding"/>
    <property type="evidence" value="ECO:0007669"/>
    <property type="project" value="UniProtKB-KW"/>
</dbReference>
<dbReference type="GO" id="GO:0007264">
    <property type="term" value="P:small GTPase-mediated signal transduction"/>
    <property type="evidence" value="ECO:0007669"/>
    <property type="project" value="InterPro"/>
</dbReference>
<dbReference type="OrthoDB" id="3676136at2759"/>
<keyword evidence="3" id="KW-0342">GTP-binding</keyword>
<dbReference type="Proteomes" id="UP000001471">
    <property type="component" value="Unassembled WGS sequence"/>
</dbReference>
<dbReference type="STRING" id="426418.B2WMH2"/>
<dbReference type="SMART" id="SM00173">
    <property type="entry name" value="RAS"/>
    <property type="match status" value="1"/>
</dbReference>
<name>B2WMH2_PYRTR</name>
<sequence>MASMWSENKILDEDTPLTNTFVTSTTVDGREIELVTWDTRSLDMYESLRRLSYEGTHIVLICFDITDPDSFDNIEEMWNPEVNQYLQDVPKVLVGCKMDLRNSETALAGLRLRNLMPVSPYAADKLAIKIQALAYFETSAVKNQGLTELFDYVADAAAKLAPKRRSGAIRRVLSRGQINLKFLY</sequence>
<dbReference type="KEGG" id="ptrr:6349495"/>
<dbReference type="InParanoid" id="B2WMH2"/>
<accession>B2WMH2</accession>
<evidence type="ECO:0000256" key="2">
    <source>
        <dbReference type="ARBA" id="ARBA00022741"/>
    </source>
</evidence>
<dbReference type="SMART" id="SM00175">
    <property type="entry name" value="RAB"/>
    <property type="match status" value="1"/>
</dbReference>
<gene>
    <name evidence="4" type="ORF">PTRG_11182</name>
</gene>
<dbReference type="SMART" id="SM00174">
    <property type="entry name" value="RHO"/>
    <property type="match status" value="1"/>
</dbReference>
<keyword evidence="1" id="KW-0488">Methylation</keyword>
<reference evidence="5" key="1">
    <citation type="journal article" date="2013" name="G3 (Bethesda)">
        <title>Comparative genomics of a plant-pathogenic fungus, Pyrenophora tritici-repentis, reveals transduplication and the impact of repeat elements on pathogenicity and population divergence.</title>
        <authorList>
            <person name="Manning V.A."/>
            <person name="Pandelova I."/>
            <person name="Dhillon B."/>
            <person name="Wilhelm L.J."/>
            <person name="Goodwin S.B."/>
            <person name="Berlin A.M."/>
            <person name="Figueroa M."/>
            <person name="Freitag M."/>
            <person name="Hane J.K."/>
            <person name="Henrissat B."/>
            <person name="Holman W.H."/>
            <person name="Kodira C.D."/>
            <person name="Martin J."/>
            <person name="Oliver R.P."/>
            <person name="Robbertse B."/>
            <person name="Schackwitz W."/>
            <person name="Schwartz D.C."/>
            <person name="Spatafora J.W."/>
            <person name="Turgeon B.G."/>
            <person name="Yandava C."/>
            <person name="Young S."/>
            <person name="Zhou S."/>
            <person name="Zeng Q."/>
            <person name="Grigoriev I.V."/>
            <person name="Ma L.-J."/>
            <person name="Ciuffetti L.M."/>
        </authorList>
    </citation>
    <scope>NUCLEOTIDE SEQUENCE [LARGE SCALE GENOMIC DNA]</scope>
    <source>
        <strain evidence="5">Pt-1C-BFP</strain>
    </source>
</reference>
<evidence type="ECO:0000313" key="4">
    <source>
        <dbReference type="EMBL" id="EDU44232.1"/>
    </source>
</evidence>
<proteinExistence type="predicted"/>
<dbReference type="PROSITE" id="PS51420">
    <property type="entry name" value="RHO"/>
    <property type="match status" value="1"/>
</dbReference>
<dbReference type="SUPFAM" id="SSF52540">
    <property type="entry name" value="P-loop containing nucleoside triphosphate hydrolases"/>
    <property type="match status" value="1"/>
</dbReference>
<evidence type="ECO:0000313" key="5">
    <source>
        <dbReference type="Proteomes" id="UP000001471"/>
    </source>
</evidence>
<dbReference type="InterPro" id="IPR001806">
    <property type="entry name" value="Small_GTPase"/>
</dbReference>
<protein>
    <submittedName>
        <fullName evidence="4">GTP-binding protein rho3</fullName>
    </submittedName>
</protein>
<dbReference type="eggNOG" id="KOG0393">
    <property type="taxonomic scope" value="Eukaryota"/>
</dbReference>
<dbReference type="HOGENOM" id="CLU_041217_21_2_1"/>
<dbReference type="EMBL" id="DS231630">
    <property type="protein sequence ID" value="EDU44232.1"/>
    <property type="molecule type" value="Genomic_DNA"/>
</dbReference>
<dbReference type="GO" id="GO:0003924">
    <property type="term" value="F:GTPase activity"/>
    <property type="evidence" value="ECO:0007669"/>
    <property type="project" value="InterPro"/>
</dbReference>
<dbReference type="GeneID" id="6349495"/>